<evidence type="ECO:0000313" key="1">
    <source>
        <dbReference type="EMBL" id="KHS51277.1"/>
    </source>
</evidence>
<dbReference type="STRING" id="1703.BLSMQ_3560"/>
<dbReference type="EMBL" id="JTJZ01000022">
    <property type="protein sequence ID" value="KHS51277.1"/>
    <property type="molecule type" value="Genomic_DNA"/>
</dbReference>
<protein>
    <submittedName>
        <fullName evidence="1">Uncharacterized protein</fullName>
    </submittedName>
</protein>
<proteinExistence type="predicted"/>
<dbReference type="AlphaFoldDB" id="A0A0B8ZXV8"/>
<dbReference type="RefSeq" id="WP_039212084.1">
    <property type="nucleotide sequence ID" value="NZ_JTJZ01000022.1"/>
</dbReference>
<dbReference type="PATRIC" id="fig|1703.6.peg.3308"/>
<name>A0A0B8ZXV8_BRELN</name>
<comment type="caution">
    <text evidence="1">The sequence shown here is derived from an EMBL/GenBank/DDBJ whole genome shotgun (WGS) entry which is preliminary data.</text>
</comment>
<organism evidence="1 2">
    <name type="scientific">Brevibacterium linens</name>
    <dbReference type="NCBI Taxonomy" id="1703"/>
    <lineage>
        <taxon>Bacteria</taxon>
        <taxon>Bacillati</taxon>
        <taxon>Actinomycetota</taxon>
        <taxon>Actinomycetes</taxon>
        <taxon>Micrococcales</taxon>
        <taxon>Brevibacteriaceae</taxon>
        <taxon>Brevibacterium</taxon>
    </lineage>
</organism>
<reference evidence="1 2" key="1">
    <citation type="submission" date="2014-11" db="EMBL/GenBank/DDBJ databases">
        <title>Draft Genome Sequence of Brevibacterium linens AE038-8.</title>
        <authorList>
            <person name="Maizel D."/>
            <person name="Utturkar S.M."/>
            <person name="Brown S.D."/>
            <person name="Ferrero M."/>
            <person name="Rosen B.P."/>
        </authorList>
    </citation>
    <scope>NUCLEOTIDE SEQUENCE [LARGE SCALE GENOMIC DNA]</scope>
    <source>
        <strain evidence="1 2">AE038-8</strain>
    </source>
</reference>
<evidence type="ECO:0000313" key="2">
    <source>
        <dbReference type="Proteomes" id="UP000031488"/>
    </source>
</evidence>
<sequence length="60" mass="6348">MPVIDTYHDEETLTLTIVAEFAVLEMGVIEGSTGAINQIDGLLARSGTANRANSQPSELS</sequence>
<dbReference type="Proteomes" id="UP000031488">
    <property type="component" value="Unassembled WGS sequence"/>
</dbReference>
<keyword evidence="2" id="KW-1185">Reference proteome</keyword>
<gene>
    <name evidence="1" type="ORF">AE0388_3349</name>
</gene>
<accession>A0A0B8ZXV8</accession>